<feature type="transmembrane region" description="Helical" evidence="7">
    <location>
        <begin position="223"/>
        <end position="241"/>
    </location>
</feature>
<comment type="caution">
    <text evidence="9">The sequence shown here is derived from an EMBL/GenBank/DDBJ whole genome shotgun (WGS) entry which is preliminary data.</text>
</comment>
<feature type="transmembrane region" description="Helical" evidence="7">
    <location>
        <begin position="192"/>
        <end position="211"/>
    </location>
</feature>
<feature type="transmembrane region" description="Helical" evidence="7">
    <location>
        <begin position="101"/>
        <end position="122"/>
    </location>
</feature>
<keyword evidence="6" id="KW-0046">Antibiotic resistance</keyword>
<dbReference type="RefSeq" id="WP_244217180.1">
    <property type="nucleotide sequence ID" value="NZ_MUBM01000102.1"/>
</dbReference>
<feature type="transmembrane region" description="Helical" evidence="7">
    <location>
        <begin position="298"/>
        <end position="320"/>
    </location>
</feature>
<dbReference type="InterPro" id="IPR020846">
    <property type="entry name" value="MFS_dom"/>
</dbReference>
<keyword evidence="4 7" id="KW-1133">Transmembrane helix</keyword>
<protein>
    <submittedName>
        <fullName evidence="9">MFS transporter</fullName>
    </submittedName>
</protein>
<feature type="transmembrane region" description="Helical" evidence="7">
    <location>
        <begin position="358"/>
        <end position="376"/>
    </location>
</feature>
<evidence type="ECO:0000256" key="1">
    <source>
        <dbReference type="ARBA" id="ARBA00004651"/>
    </source>
</evidence>
<keyword evidence="5 7" id="KW-0472">Membrane</keyword>
<dbReference type="SUPFAM" id="SSF103473">
    <property type="entry name" value="MFS general substrate transporter"/>
    <property type="match status" value="2"/>
</dbReference>
<dbReference type="PROSITE" id="PS50850">
    <property type="entry name" value="MFS"/>
    <property type="match status" value="1"/>
</dbReference>
<proteinExistence type="predicted"/>
<dbReference type="InterPro" id="IPR011701">
    <property type="entry name" value="MFS"/>
</dbReference>
<feature type="transmembrane region" description="Helical" evidence="7">
    <location>
        <begin position="397"/>
        <end position="417"/>
    </location>
</feature>
<feature type="transmembrane region" description="Helical" evidence="7">
    <location>
        <begin position="134"/>
        <end position="155"/>
    </location>
</feature>
<dbReference type="Pfam" id="PF07690">
    <property type="entry name" value="MFS_1"/>
    <property type="match status" value="1"/>
</dbReference>
<gene>
    <name evidence="9" type="ORF">ABT317_00475</name>
</gene>
<accession>A0ABV1VVW3</accession>
<dbReference type="InterPro" id="IPR036259">
    <property type="entry name" value="MFS_trans_sf"/>
</dbReference>
<feature type="transmembrane region" description="Helical" evidence="7">
    <location>
        <begin position="161"/>
        <end position="180"/>
    </location>
</feature>
<organism evidence="9 10">
    <name type="scientific">Streptomyces carpinensis</name>
    <dbReference type="NCBI Taxonomy" id="66369"/>
    <lineage>
        <taxon>Bacteria</taxon>
        <taxon>Bacillati</taxon>
        <taxon>Actinomycetota</taxon>
        <taxon>Actinomycetes</taxon>
        <taxon>Kitasatosporales</taxon>
        <taxon>Streptomycetaceae</taxon>
        <taxon>Streptomyces</taxon>
    </lineage>
</organism>
<dbReference type="PANTHER" id="PTHR42718">
    <property type="entry name" value="MAJOR FACILITATOR SUPERFAMILY MULTIDRUG TRANSPORTER MFSC"/>
    <property type="match status" value="1"/>
</dbReference>
<feature type="transmembrane region" description="Helical" evidence="7">
    <location>
        <begin position="262"/>
        <end position="286"/>
    </location>
</feature>
<evidence type="ECO:0000256" key="4">
    <source>
        <dbReference type="ARBA" id="ARBA00022989"/>
    </source>
</evidence>
<evidence type="ECO:0000256" key="5">
    <source>
        <dbReference type="ARBA" id="ARBA00023136"/>
    </source>
</evidence>
<evidence type="ECO:0000256" key="6">
    <source>
        <dbReference type="ARBA" id="ARBA00023251"/>
    </source>
</evidence>
<dbReference type="Proteomes" id="UP001458415">
    <property type="component" value="Unassembled WGS sequence"/>
</dbReference>
<feature type="transmembrane region" description="Helical" evidence="7">
    <location>
        <begin position="12"/>
        <end position="29"/>
    </location>
</feature>
<name>A0ABV1VVW3_9ACTN</name>
<evidence type="ECO:0000256" key="2">
    <source>
        <dbReference type="ARBA" id="ARBA00022448"/>
    </source>
</evidence>
<feature type="domain" description="Major facilitator superfamily (MFS) profile" evidence="8">
    <location>
        <begin position="11"/>
        <end position="456"/>
    </location>
</feature>
<feature type="transmembrane region" description="Helical" evidence="7">
    <location>
        <begin position="49"/>
        <end position="65"/>
    </location>
</feature>
<evidence type="ECO:0000313" key="10">
    <source>
        <dbReference type="Proteomes" id="UP001458415"/>
    </source>
</evidence>
<reference evidence="9 10" key="1">
    <citation type="submission" date="2024-06" db="EMBL/GenBank/DDBJ databases">
        <title>The Natural Products Discovery Center: Release of the First 8490 Sequenced Strains for Exploring Actinobacteria Biosynthetic Diversity.</title>
        <authorList>
            <person name="Kalkreuter E."/>
            <person name="Kautsar S.A."/>
            <person name="Yang D."/>
            <person name="Bader C.D."/>
            <person name="Teijaro C.N."/>
            <person name="Fluegel L."/>
            <person name="Davis C.M."/>
            <person name="Simpson J.R."/>
            <person name="Lauterbach L."/>
            <person name="Steele A.D."/>
            <person name="Gui C."/>
            <person name="Meng S."/>
            <person name="Li G."/>
            <person name="Viehrig K."/>
            <person name="Ye F."/>
            <person name="Su P."/>
            <person name="Kiefer A.F."/>
            <person name="Nichols A."/>
            <person name="Cepeda A.J."/>
            <person name="Yan W."/>
            <person name="Fan B."/>
            <person name="Jiang Y."/>
            <person name="Adhikari A."/>
            <person name="Zheng C.-J."/>
            <person name="Schuster L."/>
            <person name="Cowan T.M."/>
            <person name="Smanski M.J."/>
            <person name="Chevrette M.G."/>
            <person name="De Carvalho L.P.S."/>
            <person name="Shen B."/>
        </authorList>
    </citation>
    <scope>NUCLEOTIDE SEQUENCE [LARGE SCALE GENOMIC DNA]</scope>
    <source>
        <strain evidence="9 10">NPDC000634</strain>
    </source>
</reference>
<dbReference type="Gene3D" id="1.20.1250.20">
    <property type="entry name" value="MFS general substrate transporter like domains"/>
    <property type="match status" value="2"/>
</dbReference>
<keyword evidence="3 7" id="KW-0812">Transmembrane</keyword>
<keyword evidence="10" id="KW-1185">Reference proteome</keyword>
<feature type="transmembrane region" description="Helical" evidence="7">
    <location>
        <begin position="77"/>
        <end position="95"/>
    </location>
</feature>
<evidence type="ECO:0000256" key="7">
    <source>
        <dbReference type="SAM" id="Phobius"/>
    </source>
</evidence>
<feature type="transmembrane region" description="Helical" evidence="7">
    <location>
        <begin position="429"/>
        <end position="451"/>
    </location>
</feature>
<evidence type="ECO:0000259" key="8">
    <source>
        <dbReference type="PROSITE" id="PS50850"/>
    </source>
</evidence>
<keyword evidence="2" id="KW-0813">Transport</keyword>
<sequence>MTRGIDSGRGLLATMTVIVVCSGVVQGYLTPLLPKVGHHVGIGSVGQNNLYLLSQVAFAVMTPLLSRLGDIHGHRKLLRACVGMVAGGSLLIAVWPTTATLAVGMALQGAVVGFFPLLAGILRSRAPEHGRVGMSVLVGALLMSIGVGGLVAGALSEGHAVAGLWTAVPLGALAVTAVLILPDSAAPRGGDFNLRAATLLTLGLVALVLVLAEGGTWGWRSSASLGTAVLAVLLLVVWVMVERRSTHPLVNVRLLRDPRLAVVSAHTFCAAFGTIGFLAANAVFLGTDRDGTGYGMGLGSQAIAFVSLAMVVAGCLGSTATPRLARRIGDRAVLGAVGVIGAAGFLSLIAFHSSLPQYLVGVLVVGLATGMFESITRTLSAEVVAETETALSVGLNELALSLGAAIGAAVIGALFTGHQLADGHIALTGYLWSWGVCAGVALLGAVLGMAFRGVPAPGSVRVRQPLEQSGERA</sequence>
<evidence type="ECO:0000256" key="3">
    <source>
        <dbReference type="ARBA" id="ARBA00022692"/>
    </source>
</evidence>
<comment type="subcellular location">
    <subcellularLocation>
        <location evidence="1">Cell membrane</location>
        <topology evidence="1">Multi-pass membrane protein</topology>
    </subcellularLocation>
</comment>
<evidence type="ECO:0000313" key="9">
    <source>
        <dbReference type="EMBL" id="MER6975577.1"/>
    </source>
</evidence>
<dbReference type="EMBL" id="JBEPCU010000002">
    <property type="protein sequence ID" value="MER6975577.1"/>
    <property type="molecule type" value="Genomic_DNA"/>
</dbReference>
<dbReference type="PANTHER" id="PTHR42718:SF9">
    <property type="entry name" value="MAJOR FACILITATOR SUPERFAMILY MULTIDRUG TRANSPORTER MFSC"/>
    <property type="match status" value="1"/>
</dbReference>
<feature type="transmembrane region" description="Helical" evidence="7">
    <location>
        <begin position="332"/>
        <end position="352"/>
    </location>
</feature>